<name>A0A073CQB9_PLAA1</name>
<evidence type="ECO:0000313" key="3">
    <source>
        <dbReference type="Proteomes" id="UP000027395"/>
    </source>
</evidence>
<dbReference type="eggNOG" id="COG0663">
    <property type="taxonomic scope" value="Bacteria"/>
</dbReference>
<evidence type="ECO:0008006" key="4">
    <source>
        <dbReference type="Google" id="ProtNLM"/>
    </source>
</evidence>
<dbReference type="RefSeq" id="WP_042152673.1">
    <property type="nucleotide sequence ID" value="NZ_CM002803.1"/>
</dbReference>
<feature type="region of interest" description="Disordered" evidence="1">
    <location>
        <begin position="187"/>
        <end position="214"/>
    </location>
</feature>
<reference evidence="2 3" key="1">
    <citation type="journal article" date="2014" name="Appl. Environ. Microbiol.">
        <title>Elucidation of insertion elements encoded on plasmids and in vitro construction of shuttle vectors from the toxic cyanobacterium Planktothrix.</title>
        <authorList>
            <person name="Christiansen G."/>
            <person name="Goesmann A."/>
            <person name="Kurmayer R."/>
        </authorList>
    </citation>
    <scope>NUCLEOTIDE SEQUENCE [LARGE SCALE GENOMIC DNA]</scope>
    <source>
        <strain evidence="2 3">NIVA-CYA 126/8</strain>
    </source>
</reference>
<evidence type="ECO:0000313" key="2">
    <source>
        <dbReference type="EMBL" id="KEI66215.1"/>
    </source>
</evidence>
<dbReference type="GO" id="GO:0043886">
    <property type="term" value="F:structural constituent of carboxysome shell"/>
    <property type="evidence" value="ECO:0007669"/>
    <property type="project" value="UniProtKB-ARBA"/>
</dbReference>
<protein>
    <recommendedName>
        <fullName evidence="4">Carbon dioxide concentrating mechanism protein</fullName>
    </recommendedName>
</protein>
<dbReference type="STRING" id="388467.A19Y_1113"/>
<dbReference type="Proteomes" id="UP000027395">
    <property type="component" value="Chromosome"/>
</dbReference>
<dbReference type="InterPro" id="IPR011004">
    <property type="entry name" value="Trimer_LpxA-like_sf"/>
</dbReference>
<dbReference type="PATRIC" id="fig|388467.6.peg.1058"/>
<dbReference type="Gene3D" id="2.160.10.10">
    <property type="entry name" value="Hexapeptide repeat proteins"/>
    <property type="match status" value="1"/>
</dbReference>
<dbReference type="HOGENOM" id="CLU_069354_0_0_3"/>
<dbReference type="GO" id="GO:0031470">
    <property type="term" value="C:carboxysome"/>
    <property type="evidence" value="ECO:0007669"/>
    <property type="project" value="UniProtKB-ARBA"/>
</dbReference>
<proteinExistence type="predicted"/>
<dbReference type="EMBL" id="CM002803">
    <property type="protein sequence ID" value="KEI66215.1"/>
    <property type="molecule type" value="Genomic_DNA"/>
</dbReference>
<keyword evidence="3" id="KW-1185">Reference proteome</keyword>
<dbReference type="AlphaFoldDB" id="A0A073CQB9"/>
<sequence length="243" mass="25482">MNISPPQLLNPDVYVSGDVTIDPGATLAPGVILQAAADGQLRIAAGVCIGRGVIIQVYQGILEIETGVVLGSGVLILGAGTLGENACIGSETTILESSIASQQVVAAGSLIGDRSRVLEPELEPEQVSPPPELTPEPTITSPWFEEPEPILELVSFAPEPENTPVLEEITAQPSEVLFIPAETETVIPSSPEKTEETALVPQSPASSELSSAPIPPVIYGKENLSRLLDTLLPHRKAFNNSQS</sequence>
<evidence type="ECO:0000256" key="1">
    <source>
        <dbReference type="SAM" id="MobiDB-lite"/>
    </source>
</evidence>
<accession>A0A073CQB9</accession>
<gene>
    <name evidence="2" type="ORF">A19Y_1113</name>
</gene>
<dbReference type="GeneID" id="77287337"/>
<organism evidence="2 3">
    <name type="scientific">Planktothrix agardhii (strain NIVA-CYA 126/8)</name>
    <dbReference type="NCBI Taxonomy" id="388467"/>
    <lineage>
        <taxon>Bacteria</taxon>
        <taxon>Bacillati</taxon>
        <taxon>Cyanobacteriota</taxon>
        <taxon>Cyanophyceae</taxon>
        <taxon>Oscillatoriophycideae</taxon>
        <taxon>Oscillatoriales</taxon>
        <taxon>Microcoleaceae</taxon>
        <taxon>Planktothrix</taxon>
    </lineage>
</organism>
<dbReference type="SUPFAM" id="SSF51161">
    <property type="entry name" value="Trimeric LpxA-like enzymes"/>
    <property type="match status" value="1"/>
</dbReference>